<gene>
    <name evidence="8" type="primary">mobA</name>
    <name evidence="10" type="ORF">CUU66_16520</name>
</gene>
<keyword evidence="4 8" id="KW-0547">Nucleotide-binding</keyword>
<dbReference type="GO" id="GO:0006777">
    <property type="term" value="P:Mo-molybdopterin cofactor biosynthetic process"/>
    <property type="evidence" value="ECO:0007669"/>
    <property type="project" value="UniProtKB-KW"/>
</dbReference>
<keyword evidence="2 8" id="KW-0808">Transferase</keyword>
<evidence type="ECO:0000313" key="11">
    <source>
        <dbReference type="Proteomes" id="UP000234748"/>
    </source>
</evidence>
<evidence type="ECO:0000256" key="7">
    <source>
        <dbReference type="ARBA" id="ARBA00023150"/>
    </source>
</evidence>
<dbReference type="HAMAP" id="MF_00316">
    <property type="entry name" value="MobA"/>
    <property type="match status" value="1"/>
</dbReference>
<evidence type="ECO:0000256" key="2">
    <source>
        <dbReference type="ARBA" id="ARBA00022679"/>
    </source>
</evidence>
<comment type="catalytic activity">
    <reaction evidence="8">
        <text>Mo-molybdopterin + GTP + H(+) = Mo-molybdopterin guanine dinucleotide + diphosphate</text>
        <dbReference type="Rhea" id="RHEA:34243"/>
        <dbReference type="ChEBI" id="CHEBI:15378"/>
        <dbReference type="ChEBI" id="CHEBI:33019"/>
        <dbReference type="ChEBI" id="CHEBI:37565"/>
        <dbReference type="ChEBI" id="CHEBI:71302"/>
        <dbReference type="ChEBI" id="CHEBI:71310"/>
        <dbReference type="EC" id="2.7.7.77"/>
    </reaction>
</comment>
<keyword evidence="5 8" id="KW-0460">Magnesium</keyword>
<name>A0A2N5M381_9BACI</name>
<evidence type="ECO:0000259" key="9">
    <source>
        <dbReference type="Pfam" id="PF12804"/>
    </source>
</evidence>
<comment type="subcellular location">
    <subcellularLocation>
        <location evidence="8">Cytoplasm</location>
    </subcellularLocation>
</comment>
<dbReference type="CDD" id="cd02503">
    <property type="entry name" value="MobA"/>
    <property type="match status" value="1"/>
</dbReference>
<comment type="function">
    <text evidence="8">Transfers a GMP moiety from GTP to Mo-molybdopterin (Mo-MPT) cofactor (Moco or molybdenum cofactor) to form Mo-molybdopterin guanine dinucleotide (Mo-MGD) cofactor.</text>
</comment>
<dbReference type="PANTHER" id="PTHR19136">
    <property type="entry name" value="MOLYBDENUM COFACTOR GUANYLYLTRANSFERASE"/>
    <property type="match status" value="1"/>
</dbReference>
<feature type="binding site" evidence="8">
    <location>
        <position position="100"/>
    </location>
    <ligand>
        <name>Mg(2+)</name>
        <dbReference type="ChEBI" id="CHEBI:18420"/>
    </ligand>
</feature>
<comment type="similarity">
    <text evidence="8">Belongs to the MobA family.</text>
</comment>
<evidence type="ECO:0000256" key="4">
    <source>
        <dbReference type="ARBA" id="ARBA00022741"/>
    </source>
</evidence>
<dbReference type="Gene3D" id="3.90.550.10">
    <property type="entry name" value="Spore Coat Polysaccharide Biosynthesis Protein SpsA, Chain A"/>
    <property type="match status" value="1"/>
</dbReference>
<proteinExistence type="inferred from homology"/>
<evidence type="ECO:0000256" key="1">
    <source>
        <dbReference type="ARBA" id="ARBA00022490"/>
    </source>
</evidence>
<reference evidence="10 11" key="1">
    <citation type="submission" date="2017-11" db="EMBL/GenBank/DDBJ databases">
        <title>Comparitive Functional Genomics of Dry Heat Resistant strains isolated from the Viking Spacecraft.</title>
        <authorList>
            <person name="Seuylemezian A."/>
            <person name="Cooper K."/>
            <person name="Vaishampayan P."/>
        </authorList>
    </citation>
    <scope>NUCLEOTIDE SEQUENCE [LARGE SCALE GENOMIC DNA]</scope>
    <source>
        <strain evidence="10 11">V1-29</strain>
    </source>
</reference>
<dbReference type="InterPro" id="IPR025877">
    <property type="entry name" value="MobA-like_NTP_Trfase"/>
</dbReference>
<accession>A0A2N5M381</accession>
<dbReference type="Proteomes" id="UP000234748">
    <property type="component" value="Unassembled WGS sequence"/>
</dbReference>
<dbReference type="EC" id="2.7.7.77" evidence="8"/>
<keyword evidence="11" id="KW-1185">Reference proteome</keyword>
<dbReference type="RefSeq" id="WP_101644141.1">
    <property type="nucleotide sequence ID" value="NZ_PGUY01000051.1"/>
</dbReference>
<keyword evidence="6 8" id="KW-0342">GTP-binding</keyword>
<sequence>MTIAGIVLAGGQSSRFGKPKMFETYKEKCFYEYSVEAFKANSLSPIIIATNQGLLPHFKRDDEVEFIIEQKSESHQGPLFAMHHAMTKVDAEWYFILSCDIPFVTSEFVKKMISLAQGSSYDAIVPIQSDKVHPLLALYHQRSLPKMKKLLDQDIRKIRVFLNEINVLQVSFSADAEVFVNINRQEDMLYL</sequence>
<dbReference type="GO" id="GO:0046872">
    <property type="term" value="F:metal ion binding"/>
    <property type="evidence" value="ECO:0007669"/>
    <property type="project" value="UniProtKB-KW"/>
</dbReference>
<comment type="domain">
    <text evidence="8">The N-terminal domain determines nucleotide recognition and specific binding, while the C-terminal domain determines the specific binding to the target protein.</text>
</comment>
<dbReference type="AlphaFoldDB" id="A0A2N5M381"/>
<comment type="caution">
    <text evidence="10">The sequence shown here is derived from an EMBL/GenBank/DDBJ whole genome shotgun (WGS) entry which is preliminary data.</text>
</comment>
<feature type="binding site" evidence="8">
    <location>
        <position position="100"/>
    </location>
    <ligand>
        <name>GTP</name>
        <dbReference type="ChEBI" id="CHEBI:37565"/>
    </ligand>
</feature>
<dbReference type="OrthoDB" id="9788394at2"/>
<evidence type="ECO:0000256" key="3">
    <source>
        <dbReference type="ARBA" id="ARBA00022723"/>
    </source>
</evidence>
<dbReference type="Pfam" id="PF12804">
    <property type="entry name" value="NTP_transf_3"/>
    <property type="match status" value="1"/>
</dbReference>
<comment type="cofactor">
    <cofactor evidence="8">
        <name>Mg(2+)</name>
        <dbReference type="ChEBI" id="CHEBI:18420"/>
    </cofactor>
</comment>
<keyword evidence="3 8" id="KW-0479">Metal-binding</keyword>
<evidence type="ECO:0000313" key="10">
    <source>
        <dbReference type="EMBL" id="PLT28820.1"/>
    </source>
</evidence>
<protein>
    <recommendedName>
        <fullName evidence="8">Probable molybdenum cofactor guanylyltransferase</fullName>
        <shortName evidence="8">MoCo guanylyltransferase</shortName>
        <ecNumber evidence="8">2.7.7.77</ecNumber>
    </recommendedName>
    <alternativeName>
        <fullName evidence="8">GTP:molybdopterin guanylyltransferase</fullName>
    </alternativeName>
    <alternativeName>
        <fullName evidence="8">Mo-MPT guanylyltransferase</fullName>
    </alternativeName>
    <alternativeName>
        <fullName evidence="8">Molybdopterin guanylyltransferase</fullName>
    </alternativeName>
    <alternativeName>
        <fullName evidence="8">Molybdopterin-guanine dinucleotide synthase</fullName>
        <shortName evidence="8">MGD synthase</shortName>
    </alternativeName>
</protein>
<keyword evidence="1 8" id="KW-0963">Cytoplasm</keyword>
<dbReference type="InterPro" id="IPR029044">
    <property type="entry name" value="Nucleotide-diphossugar_trans"/>
</dbReference>
<dbReference type="GO" id="GO:0005737">
    <property type="term" value="C:cytoplasm"/>
    <property type="evidence" value="ECO:0007669"/>
    <property type="project" value="UniProtKB-SubCell"/>
</dbReference>
<dbReference type="GO" id="GO:0005525">
    <property type="term" value="F:GTP binding"/>
    <property type="evidence" value="ECO:0007669"/>
    <property type="project" value="UniProtKB-UniRule"/>
</dbReference>
<evidence type="ECO:0000256" key="5">
    <source>
        <dbReference type="ARBA" id="ARBA00022842"/>
    </source>
</evidence>
<keyword evidence="7 8" id="KW-0501">Molybdenum cofactor biosynthesis</keyword>
<organism evidence="10 11">
    <name type="scientific">Peribacillus deserti</name>
    <dbReference type="NCBI Taxonomy" id="673318"/>
    <lineage>
        <taxon>Bacteria</taxon>
        <taxon>Bacillati</taxon>
        <taxon>Bacillota</taxon>
        <taxon>Bacilli</taxon>
        <taxon>Bacillales</taxon>
        <taxon>Bacillaceae</taxon>
        <taxon>Peribacillus</taxon>
    </lineage>
</organism>
<dbReference type="PANTHER" id="PTHR19136:SF81">
    <property type="entry name" value="MOLYBDENUM COFACTOR GUANYLYLTRANSFERASE"/>
    <property type="match status" value="1"/>
</dbReference>
<dbReference type="GO" id="GO:0061603">
    <property type="term" value="F:molybdenum cofactor guanylyltransferase activity"/>
    <property type="evidence" value="ECO:0007669"/>
    <property type="project" value="UniProtKB-EC"/>
</dbReference>
<keyword evidence="10" id="KW-0548">Nucleotidyltransferase</keyword>
<comment type="caution">
    <text evidence="8">Lacks conserved residue(s) required for the propagation of feature annotation.</text>
</comment>
<evidence type="ECO:0000256" key="8">
    <source>
        <dbReference type="HAMAP-Rule" id="MF_00316"/>
    </source>
</evidence>
<feature type="domain" description="MobA-like NTP transferase" evidence="9">
    <location>
        <begin position="5"/>
        <end position="158"/>
    </location>
</feature>
<dbReference type="SUPFAM" id="SSF53448">
    <property type="entry name" value="Nucleotide-diphospho-sugar transferases"/>
    <property type="match status" value="1"/>
</dbReference>
<feature type="binding site" evidence="8">
    <location>
        <begin position="8"/>
        <end position="10"/>
    </location>
    <ligand>
        <name>GTP</name>
        <dbReference type="ChEBI" id="CHEBI:37565"/>
    </ligand>
</feature>
<dbReference type="EMBL" id="PGUY01000051">
    <property type="protein sequence ID" value="PLT28820.1"/>
    <property type="molecule type" value="Genomic_DNA"/>
</dbReference>
<evidence type="ECO:0000256" key="6">
    <source>
        <dbReference type="ARBA" id="ARBA00023134"/>
    </source>
</evidence>
<dbReference type="InterPro" id="IPR013482">
    <property type="entry name" value="Molybde_CF_guanTrfase"/>
</dbReference>
<feature type="binding site" evidence="8">
    <location>
        <position position="20"/>
    </location>
    <ligand>
        <name>GTP</name>
        <dbReference type="ChEBI" id="CHEBI:37565"/>
    </ligand>
</feature>